<evidence type="ECO:0000256" key="2">
    <source>
        <dbReference type="ARBA" id="ARBA00008601"/>
    </source>
</evidence>
<comment type="similarity">
    <text evidence="2">Belongs to the protein-tyrosine phosphatase family. Non-receptor class dual specificity subfamily.</text>
</comment>
<reference evidence="16" key="2">
    <citation type="journal article" date="2024" name="Plant">
        <title>Genomic evolution and insights into agronomic trait innovations of Sesamum species.</title>
        <authorList>
            <person name="Miao H."/>
            <person name="Wang L."/>
            <person name="Qu L."/>
            <person name="Liu H."/>
            <person name="Sun Y."/>
            <person name="Le M."/>
            <person name="Wang Q."/>
            <person name="Wei S."/>
            <person name="Zheng Y."/>
            <person name="Lin W."/>
            <person name="Duan Y."/>
            <person name="Cao H."/>
            <person name="Xiong S."/>
            <person name="Wang X."/>
            <person name="Wei L."/>
            <person name="Li C."/>
            <person name="Ma Q."/>
            <person name="Ju M."/>
            <person name="Zhao R."/>
            <person name="Li G."/>
            <person name="Mu C."/>
            <person name="Tian Q."/>
            <person name="Mei H."/>
            <person name="Zhang T."/>
            <person name="Gao T."/>
            <person name="Zhang H."/>
        </authorList>
    </citation>
    <scope>NUCLEOTIDE SEQUENCE</scope>
    <source>
        <strain evidence="16">K16</strain>
    </source>
</reference>
<keyword evidence="17" id="KW-1185">Reference proteome</keyword>
<evidence type="ECO:0000256" key="3">
    <source>
        <dbReference type="ARBA" id="ARBA00022516"/>
    </source>
</evidence>
<dbReference type="InterPro" id="IPR000340">
    <property type="entry name" value="Dual-sp_phosphatase_cat-dom"/>
</dbReference>
<dbReference type="GO" id="GO:0008962">
    <property type="term" value="F:phosphatidylglycerophosphatase activity"/>
    <property type="evidence" value="ECO:0007669"/>
    <property type="project" value="UniProtKB-EC"/>
</dbReference>
<dbReference type="PROSITE" id="PS50054">
    <property type="entry name" value="TYR_PHOSPHATASE_DUAL"/>
    <property type="match status" value="1"/>
</dbReference>
<evidence type="ECO:0000256" key="7">
    <source>
        <dbReference type="ARBA" id="ARBA00023209"/>
    </source>
</evidence>
<dbReference type="GO" id="GO:0003755">
    <property type="term" value="F:peptidyl-prolyl cis-trans isomerase activity"/>
    <property type="evidence" value="ECO:0007669"/>
    <property type="project" value="UniProtKB-KW"/>
</dbReference>
<dbReference type="InterPro" id="IPR046357">
    <property type="entry name" value="PPIase_dom_sf"/>
</dbReference>
<feature type="domain" description="PPIase FKBP-type" evidence="15">
    <location>
        <begin position="518"/>
        <end position="605"/>
    </location>
</feature>
<feature type="domain" description="Tyrosine specific protein phosphatases" evidence="14">
    <location>
        <begin position="153"/>
        <end position="200"/>
    </location>
</feature>
<dbReference type="Gene3D" id="3.10.50.40">
    <property type="match status" value="1"/>
</dbReference>
<dbReference type="GO" id="GO:0008654">
    <property type="term" value="P:phospholipid biosynthetic process"/>
    <property type="evidence" value="ECO:0007669"/>
    <property type="project" value="UniProtKB-KW"/>
</dbReference>
<keyword evidence="8" id="KW-1208">Phospholipid metabolism</keyword>
<dbReference type="CDD" id="cd14524">
    <property type="entry name" value="PTPMT1"/>
    <property type="match status" value="1"/>
</dbReference>
<dbReference type="FunFam" id="3.90.190.10:FF:000051">
    <property type="entry name" value="Dual specificity phosphatase domain protein"/>
    <property type="match status" value="1"/>
</dbReference>
<dbReference type="EMBL" id="JACGWL010000001">
    <property type="protein sequence ID" value="KAK4411209.1"/>
    <property type="molecule type" value="Genomic_DNA"/>
</dbReference>
<evidence type="ECO:0000259" key="14">
    <source>
        <dbReference type="PROSITE" id="PS50056"/>
    </source>
</evidence>
<dbReference type="SMART" id="SM00195">
    <property type="entry name" value="DSPc"/>
    <property type="match status" value="1"/>
</dbReference>
<comment type="function">
    <text evidence="11">Exhibits phosphatidylglycerophosphate phosphatase activity. Involved in root growth and columella cells organization. May possess protein phosphatase activity.</text>
</comment>
<name>A0AAE1XGX0_9LAMI</name>
<dbReference type="InterPro" id="IPR020422">
    <property type="entry name" value="TYR_PHOSPHATASE_DUAL_dom"/>
</dbReference>
<dbReference type="AlphaFoldDB" id="A0AAE1XGX0"/>
<evidence type="ECO:0000256" key="1">
    <source>
        <dbReference type="ARBA" id="ARBA00005189"/>
    </source>
</evidence>
<keyword evidence="7" id="KW-0594">Phospholipid biosynthesis</keyword>
<keyword evidence="12" id="KW-0413">Isomerase</keyword>
<comment type="catalytic activity">
    <reaction evidence="12">
        <text>[protein]-peptidylproline (omega=180) = [protein]-peptidylproline (omega=0)</text>
        <dbReference type="Rhea" id="RHEA:16237"/>
        <dbReference type="Rhea" id="RHEA-COMP:10747"/>
        <dbReference type="Rhea" id="RHEA-COMP:10748"/>
        <dbReference type="ChEBI" id="CHEBI:83833"/>
        <dbReference type="ChEBI" id="CHEBI:83834"/>
        <dbReference type="EC" id="5.2.1.8"/>
    </reaction>
</comment>
<comment type="caution">
    <text evidence="16">The sequence shown here is derived from an EMBL/GenBank/DDBJ whole genome shotgun (WGS) entry which is preliminary data.</text>
</comment>
<keyword evidence="6" id="KW-0443">Lipid metabolism</keyword>
<evidence type="ECO:0000313" key="16">
    <source>
        <dbReference type="EMBL" id="KAK4411209.1"/>
    </source>
</evidence>
<feature type="domain" description="Tyrosine-protein phosphatase" evidence="13">
    <location>
        <begin position="64"/>
        <end position="211"/>
    </location>
</feature>
<gene>
    <name evidence="16" type="ORF">Sango_0193900</name>
</gene>
<dbReference type="InterPro" id="IPR000387">
    <property type="entry name" value="Tyr_Pase_dom"/>
</dbReference>
<dbReference type="Pfam" id="PF00254">
    <property type="entry name" value="FKBP_C"/>
    <property type="match status" value="1"/>
</dbReference>
<keyword evidence="12" id="KW-0697">Rotamase</keyword>
<evidence type="ECO:0000259" key="15">
    <source>
        <dbReference type="PROSITE" id="PS50059"/>
    </source>
</evidence>
<dbReference type="SUPFAM" id="SSF52799">
    <property type="entry name" value="(Phosphotyrosine protein) phosphatases II"/>
    <property type="match status" value="1"/>
</dbReference>
<evidence type="ECO:0000256" key="11">
    <source>
        <dbReference type="ARBA" id="ARBA00053902"/>
    </source>
</evidence>
<evidence type="ECO:0000256" key="9">
    <source>
        <dbReference type="ARBA" id="ARBA00024192"/>
    </source>
</evidence>
<dbReference type="Gene3D" id="3.90.190.10">
    <property type="entry name" value="Protein tyrosine phosphatase superfamily"/>
    <property type="match status" value="1"/>
</dbReference>
<dbReference type="InterPro" id="IPR044239">
    <property type="entry name" value="FKBP20-2-like"/>
</dbReference>
<proteinExistence type="inferred from homology"/>
<evidence type="ECO:0000256" key="12">
    <source>
        <dbReference type="PROSITE-ProRule" id="PRU00277"/>
    </source>
</evidence>
<dbReference type="InterPro" id="IPR029021">
    <property type="entry name" value="Prot-tyrosine_phosphatase-like"/>
</dbReference>
<accession>A0AAE1XGX0</accession>
<dbReference type="PANTHER" id="PTHR47414">
    <property type="entry name" value="PEPTIDYL-PROLYL CIS-TRANS ISOMERASE FKBP20-2, CHLOROPLASTIC"/>
    <property type="match status" value="1"/>
</dbReference>
<evidence type="ECO:0000256" key="6">
    <source>
        <dbReference type="ARBA" id="ARBA00023098"/>
    </source>
</evidence>
<evidence type="ECO:0000256" key="4">
    <source>
        <dbReference type="ARBA" id="ARBA00022801"/>
    </source>
</evidence>
<organism evidence="16 17">
    <name type="scientific">Sesamum angolense</name>
    <dbReference type="NCBI Taxonomy" id="2727404"/>
    <lineage>
        <taxon>Eukaryota</taxon>
        <taxon>Viridiplantae</taxon>
        <taxon>Streptophyta</taxon>
        <taxon>Embryophyta</taxon>
        <taxon>Tracheophyta</taxon>
        <taxon>Spermatophyta</taxon>
        <taxon>Magnoliopsida</taxon>
        <taxon>eudicotyledons</taxon>
        <taxon>Gunneridae</taxon>
        <taxon>Pentapetalae</taxon>
        <taxon>asterids</taxon>
        <taxon>lamiids</taxon>
        <taxon>Lamiales</taxon>
        <taxon>Pedaliaceae</taxon>
        <taxon>Sesamum</taxon>
    </lineage>
</organism>
<dbReference type="PROSITE" id="PS00383">
    <property type="entry name" value="TYR_PHOSPHATASE_1"/>
    <property type="match status" value="1"/>
</dbReference>
<dbReference type="InterPro" id="IPR016130">
    <property type="entry name" value="Tyr_Pase_AS"/>
</dbReference>
<keyword evidence="3" id="KW-0444">Lipid biosynthesis</keyword>
<keyword evidence="5" id="KW-0904">Protein phosphatase</keyword>
<keyword evidence="4" id="KW-0378">Hydrolase</keyword>
<evidence type="ECO:0000313" key="17">
    <source>
        <dbReference type="Proteomes" id="UP001289374"/>
    </source>
</evidence>
<evidence type="ECO:0000256" key="8">
    <source>
        <dbReference type="ARBA" id="ARBA00023264"/>
    </source>
</evidence>
<dbReference type="Proteomes" id="UP001289374">
    <property type="component" value="Unassembled WGS sequence"/>
</dbReference>
<dbReference type="Pfam" id="PF00782">
    <property type="entry name" value="DSPc"/>
    <property type="match status" value="1"/>
</dbReference>
<reference evidence="16" key="1">
    <citation type="submission" date="2020-06" db="EMBL/GenBank/DDBJ databases">
        <authorList>
            <person name="Li T."/>
            <person name="Hu X."/>
            <person name="Zhang T."/>
            <person name="Song X."/>
            <person name="Zhang H."/>
            <person name="Dai N."/>
            <person name="Sheng W."/>
            <person name="Hou X."/>
            <person name="Wei L."/>
        </authorList>
    </citation>
    <scope>NUCLEOTIDE SEQUENCE</scope>
    <source>
        <strain evidence="16">K16</strain>
        <tissue evidence="16">Leaf</tissue>
    </source>
</reference>
<evidence type="ECO:0000256" key="5">
    <source>
        <dbReference type="ARBA" id="ARBA00022912"/>
    </source>
</evidence>
<dbReference type="PROSITE" id="PS50059">
    <property type="entry name" value="FKBP_PPIASE"/>
    <property type="match status" value="1"/>
</dbReference>
<dbReference type="InterPro" id="IPR044596">
    <property type="entry name" value="PTPMT1-like"/>
</dbReference>
<evidence type="ECO:0000259" key="13">
    <source>
        <dbReference type="PROSITE" id="PS50054"/>
    </source>
</evidence>
<sequence length="621" mass="69872">MYIEELKEGDSVSGEQQVCGDHCEGALVVWDPKRVLVGAGARALFYPTLLYNVVRNKIQSEFRWWDRVDQYVLLGAVPFPTDVPRLKALGVGGVVTLNEPYETLVPTSLYHDHGIEHLVIPTRDYLFAPSHGDICQAVDFIHGNALCCKTTYVHCKAGRGRSTTIVLCYLVKHKQMTPEAAYEYVRSIRPRVLLASSQWQAVQDYYYGLEKPEAETCMDNLPRKALSFPAQADPEDFDDNSLVLITESDLDGYEESPDSGSAGQNMLTELNLACRVQFASQAAFSRLSCLWLRSQTDQKVSKKLQSSVRNNQLGNIEGSEMSLWLNRAEPFVQLPKKRFPYSVTDFEMPDLFERRNRRIKGIAMFLLSFSLPPVRNSFPCITLSTYPSHGLVCARKMRLLVSCSCHNMQDNGEQAKGSLHFEDKMKRRLLLTFLVGSGISPALPSSGKTKKQSPYDEKRLLEQNKRIQRENNAPDEFPNFVREGFTVKVVTSDNYVTRDSGLMLWDIEVGKGDCPKAGQQVTFHYVGYNESGRRIDSTYLQGSPAKVRLGTNALIPGFEEGIRDMKPGGKRRIIVPPELGPPVGPSTFFSSKQFEVFDIELLSIQDCTRRTIGFYSDVVCS</sequence>
<dbReference type="EC" id="5.2.1.8" evidence="12"/>
<comment type="catalytic activity">
    <reaction evidence="10">
        <text>a 1,2-diacyl-sn-glycero-3-phospho-(1'-sn-glycero-3'-phosphate) + H2O = a 1,2-diacyl-sn-glycero-3-phospho-(1'-sn-glycerol) + phosphate</text>
        <dbReference type="Rhea" id="RHEA:33751"/>
        <dbReference type="ChEBI" id="CHEBI:15377"/>
        <dbReference type="ChEBI" id="CHEBI:43474"/>
        <dbReference type="ChEBI" id="CHEBI:60110"/>
        <dbReference type="ChEBI" id="CHEBI:64716"/>
        <dbReference type="EC" id="3.1.3.27"/>
    </reaction>
    <physiologicalReaction direction="left-to-right" evidence="10">
        <dbReference type="Rhea" id="RHEA:33752"/>
    </physiologicalReaction>
</comment>
<comment type="pathway">
    <text evidence="9">Phospholipid metabolism; phosphatidylglycerol biosynthesis; phosphatidylglycerol from CDP-diacylglycerol: step 2/2.</text>
</comment>
<dbReference type="InterPro" id="IPR001179">
    <property type="entry name" value="PPIase_FKBP_dom"/>
</dbReference>
<dbReference type="GO" id="GO:0048364">
    <property type="term" value="P:root development"/>
    <property type="evidence" value="ECO:0007669"/>
    <property type="project" value="UniProtKB-ARBA"/>
</dbReference>
<dbReference type="GO" id="GO:0004721">
    <property type="term" value="F:phosphoprotein phosphatase activity"/>
    <property type="evidence" value="ECO:0007669"/>
    <property type="project" value="UniProtKB-KW"/>
</dbReference>
<dbReference type="PANTHER" id="PTHR47414:SF1">
    <property type="entry name" value="PEPTIDYL-PROLYL CIS-TRANS ISOMERASE FKBP20-2, CHLOROPLASTIC"/>
    <property type="match status" value="1"/>
</dbReference>
<dbReference type="SUPFAM" id="SSF54534">
    <property type="entry name" value="FKBP-like"/>
    <property type="match status" value="1"/>
</dbReference>
<evidence type="ECO:0000256" key="10">
    <source>
        <dbReference type="ARBA" id="ARBA00050944"/>
    </source>
</evidence>
<dbReference type="PROSITE" id="PS50056">
    <property type="entry name" value="TYR_PHOSPHATASE_2"/>
    <property type="match status" value="1"/>
</dbReference>
<protein>
    <recommendedName>
        <fullName evidence="12">peptidylprolyl isomerase</fullName>
        <ecNumber evidence="12">5.2.1.8</ecNumber>
    </recommendedName>
</protein>
<comment type="pathway">
    <text evidence="1">Lipid metabolism.</text>
</comment>